<dbReference type="AlphaFoldDB" id="A0A4Y7IW99"/>
<evidence type="ECO:0000313" key="2">
    <source>
        <dbReference type="Proteomes" id="UP000316621"/>
    </source>
</evidence>
<evidence type="ECO:0000313" key="1">
    <source>
        <dbReference type="EMBL" id="RZC51778.1"/>
    </source>
</evidence>
<dbReference type="Gramene" id="RZC51778">
    <property type="protein sequence ID" value="RZC51778"/>
    <property type="gene ID" value="C5167_020200"/>
</dbReference>
<dbReference type="PANTHER" id="PTHR48221">
    <property type="entry name" value="ACYL-COA SYNTHETASE FAMILY PROTEIN"/>
    <property type="match status" value="1"/>
</dbReference>
<reference evidence="1 2" key="1">
    <citation type="journal article" date="2018" name="Science">
        <title>The opium poppy genome and morphinan production.</title>
        <authorList>
            <person name="Guo L."/>
            <person name="Winzer T."/>
            <person name="Yang X."/>
            <person name="Li Y."/>
            <person name="Ning Z."/>
            <person name="He Z."/>
            <person name="Teodor R."/>
            <person name="Lu Y."/>
            <person name="Bowser T.A."/>
            <person name="Graham I.A."/>
            <person name="Ye K."/>
        </authorList>
    </citation>
    <scope>NUCLEOTIDE SEQUENCE [LARGE SCALE GENOMIC DNA]</scope>
    <source>
        <strain evidence="2">cv. HN1</strain>
        <tissue evidence="1">Leaves</tissue>
    </source>
</reference>
<dbReference type="EMBL" id="CM010716">
    <property type="protein sequence ID" value="RZC51778.1"/>
    <property type="molecule type" value="Genomic_DNA"/>
</dbReference>
<name>A0A4Y7IW99_PAPSO</name>
<proteinExistence type="predicted"/>
<gene>
    <name evidence="1" type="ORF">C5167_020200</name>
</gene>
<keyword evidence="2" id="KW-1185">Reference proteome</keyword>
<dbReference type="Proteomes" id="UP000316621">
    <property type="component" value="Chromosome 2"/>
</dbReference>
<dbReference type="PANTHER" id="PTHR48221:SF2">
    <property type="entry name" value="ACYL-COA SYNTHETASE FAMILY PROTEIN"/>
    <property type="match status" value="1"/>
</dbReference>
<protein>
    <submittedName>
        <fullName evidence="1">Uncharacterized protein</fullName>
    </submittedName>
</protein>
<accession>A0A4Y7IW99</accession>
<sequence>MCFKTPQVFNLMVEDLVQTIVTKEEFLQIGSSISRFDCEELVKSCLDIIGRLEEHHGYSCGILIH</sequence>
<organism evidence="1 2">
    <name type="scientific">Papaver somniferum</name>
    <name type="common">Opium poppy</name>
    <dbReference type="NCBI Taxonomy" id="3469"/>
    <lineage>
        <taxon>Eukaryota</taxon>
        <taxon>Viridiplantae</taxon>
        <taxon>Streptophyta</taxon>
        <taxon>Embryophyta</taxon>
        <taxon>Tracheophyta</taxon>
        <taxon>Spermatophyta</taxon>
        <taxon>Magnoliopsida</taxon>
        <taxon>Ranunculales</taxon>
        <taxon>Papaveraceae</taxon>
        <taxon>Papaveroideae</taxon>
        <taxon>Papaver</taxon>
    </lineage>
</organism>